<dbReference type="InterPro" id="IPR015943">
    <property type="entry name" value="WD40/YVTN_repeat-like_dom_sf"/>
</dbReference>
<dbReference type="PANTHER" id="PTHR31913">
    <property type="entry name" value="VACUOLAR IMPORT AND DEGRADATION PROTEIN 27"/>
    <property type="match status" value="1"/>
</dbReference>
<dbReference type="InterPro" id="IPR055559">
    <property type="entry name" value="CYPRO4_DUF7135"/>
</dbReference>
<dbReference type="PANTHER" id="PTHR31913:SF0">
    <property type="entry name" value="VACUOLAR IMPORT AND DEGRADATION PROTEIN 27"/>
    <property type="match status" value="1"/>
</dbReference>
<evidence type="ECO:0008006" key="4">
    <source>
        <dbReference type="Google" id="ProtNLM"/>
    </source>
</evidence>
<dbReference type="SUPFAM" id="SSF50969">
    <property type="entry name" value="YVTN repeat-like/Quinoprotein amine dehydrogenase"/>
    <property type="match status" value="1"/>
</dbReference>
<name>A0A7R9VSC2_9CHLO</name>
<protein>
    <recommendedName>
        <fullName evidence="4">Vacuolar import/degradation Vid27 C-terminal domain-containing protein</fullName>
    </recommendedName>
</protein>
<dbReference type="InterPro" id="IPR013863">
    <property type="entry name" value="VID27_C"/>
</dbReference>
<feature type="domain" description="DUF7135" evidence="2">
    <location>
        <begin position="23"/>
        <end position="147"/>
    </location>
</feature>
<dbReference type="Gene3D" id="2.130.10.10">
    <property type="entry name" value="YVTN repeat-like/Quinoprotein amine dehydrogenase"/>
    <property type="match status" value="1"/>
</dbReference>
<reference evidence="3" key="1">
    <citation type="submission" date="2021-01" db="EMBL/GenBank/DDBJ databases">
        <authorList>
            <person name="Corre E."/>
            <person name="Pelletier E."/>
            <person name="Niang G."/>
            <person name="Scheremetjew M."/>
            <person name="Finn R."/>
            <person name="Kale V."/>
            <person name="Holt S."/>
            <person name="Cochrane G."/>
            <person name="Meng A."/>
            <person name="Brown T."/>
            <person name="Cohen L."/>
        </authorList>
    </citation>
    <scope>NUCLEOTIDE SEQUENCE</scope>
    <source>
        <strain evidence="3">CCMP219</strain>
    </source>
</reference>
<dbReference type="GO" id="GO:0005737">
    <property type="term" value="C:cytoplasm"/>
    <property type="evidence" value="ECO:0007669"/>
    <property type="project" value="TreeGrafter"/>
</dbReference>
<dbReference type="GO" id="GO:0005634">
    <property type="term" value="C:nucleus"/>
    <property type="evidence" value="ECO:0007669"/>
    <property type="project" value="TreeGrafter"/>
</dbReference>
<evidence type="ECO:0000313" key="3">
    <source>
        <dbReference type="EMBL" id="CAD8303416.1"/>
    </source>
</evidence>
<sequence>MGAQQSAEAQDALKAVEGAVAEKAEAAPKRAIKLYQYVQAGAGGGWELVTSNARPSFYDTLEDTSSSGTKADWNMEVDGSDVDVHVDQAAGFIMDPSQNRVTFNAGGAVWAMKVGDPELFKSFAVELNNKLFHNTYGFENTEEGRAKSLGADYAGRMFSVEGVQARTNEPMDLDEPADQYATPEQLKDRWAMQEEDDDPIMGVVMGANDNSYLMKGGGKFDVLRNVAGVGVEDKEVSFMLTPGKGAANAAAFTPTRVLLAQGERRMNLLTPLDPHKLHHADVETGTIVSTYNFQKDTIDVPIKEIAHDHKSAQMEEDSTFLGLDNNRLCRWDLRTAGGKVTENPVVQYQEGKDYSRGTNFNCMATSGDGYVVVGAQDGTIRLYSSKTLTRAKTSIPGMGAPVTSVDVTYDGKWVLATTDQYLMVVKTTYTDDKGRAANGFANPMGTRGSMPRLLRLKPEDRMRTGNKPFIKGKFSWITESGLSERWIVVSVGSHSVIWNFNKVKSASSEVLSFGGLPTNMDYIITNKDEDVVDAAFQHRKYAPDADASIVVATQHSLFNLGN</sequence>
<dbReference type="InterPro" id="IPR040458">
    <property type="entry name" value="Vid27"/>
</dbReference>
<proteinExistence type="predicted"/>
<evidence type="ECO:0000259" key="2">
    <source>
        <dbReference type="Pfam" id="PF23581"/>
    </source>
</evidence>
<dbReference type="Pfam" id="PF08553">
    <property type="entry name" value="VID27"/>
    <property type="match status" value="1"/>
</dbReference>
<organism evidence="3">
    <name type="scientific">Chlamydomonas euryale</name>
    <dbReference type="NCBI Taxonomy" id="1486919"/>
    <lineage>
        <taxon>Eukaryota</taxon>
        <taxon>Viridiplantae</taxon>
        <taxon>Chlorophyta</taxon>
        <taxon>core chlorophytes</taxon>
        <taxon>Chlorophyceae</taxon>
        <taxon>CS clade</taxon>
        <taxon>Chlamydomonadales</taxon>
        <taxon>Chlamydomonadaceae</taxon>
        <taxon>Chlamydomonas</taxon>
    </lineage>
</organism>
<accession>A0A7R9VSC2</accession>
<dbReference type="AlphaFoldDB" id="A0A7R9VSC2"/>
<dbReference type="Pfam" id="PF23581">
    <property type="entry name" value="DUF7135"/>
    <property type="match status" value="1"/>
</dbReference>
<dbReference type="EMBL" id="HBEC01036746">
    <property type="protein sequence ID" value="CAD8303416.1"/>
    <property type="molecule type" value="Transcribed_RNA"/>
</dbReference>
<dbReference type="InterPro" id="IPR011044">
    <property type="entry name" value="Quino_amine_DH_bsu"/>
</dbReference>
<feature type="domain" description="Vacuolar import/degradation Vid27 C-terminal" evidence="1">
    <location>
        <begin position="208"/>
        <end position="556"/>
    </location>
</feature>
<evidence type="ECO:0000259" key="1">
    <source>
        <dbReference type="Pfam" id="PF08553"/>
    </source>
</evidence>
<gene>
    <name evidence="3" type="ORF">CEUR00632_LOCUS17067</name>
</gene>